<dbReference type="Proteomes" id="UP000032049">
    <property type="component" value="Unassembled WGS sequence"/>
</dbReference>
<proteinExistence type="predicted"/>
<reference evidence="2 3" key="1">
    <citation type="submission" date="2015-01" db="EMBL/GenBank/DDBJ databases">
        <title>Draft genome sequence of Pedobacter sp. NL19 isolated from sludge of an effluent treatment pond in an abandoned uranium mine.</title>
        <authorList>
            <person name="Santos T."/>
            <person name="Caetano T."/>
            <person name="Covas C."/>
            <person name="Cruz A."/>
            <person name="Mendo S."/>
        </authorList>
    </citation>
    <scope>NUCLEOTIDE SEQUENCE [LARGE SCALE GENOMIC DNA]</scope>
    <source>
        <strain evidence="2 3">NL19</strain>
    </source>
</reference>
<dbReference type="EMBL" id="JXRA01000028">
    <property type="protein sequence ID" value="KIO77894.1"/>
    <property type="molecule type" value="Genomic_DNA"/>
</dbReference>
<dbReference type="AlphaFoldDB" id="A0A0D0FZF2"/>
<evidence type="ECO:0000259" key="1">
    <source>
        <dbReference type="Pfam" id="PF14028"/>
    </source>
</evidence>
<feature type="non-terminal residue" evidence="2">
    <location>
        <position position="69"/>
    </location>
</feature>
<name>A0A0D0FZF2_9SPHI</name>
<protein>
    <recommendedName>
        <fullName evidence="1">Thiopeptide-type bacteriocin biosynthesis domain-containing protein</fullName>
    </recommendedName>
</protein>
<keyword evidence="3" id="KW-1185">Reference proteome</keyword>
<dbReference type="InterPro" id="IPR023809">
    <property type="entry name" value="Thiopep_bacteriocin_synth_dom"/>
</dbReference>
<evidence type="ECO:0000313" key="3">
    <source>
        <dbReference type="Proteomes" id="UP000032049"/>
    </source>
</evidence>
<dbReference type="RefSeq" id="WP_041880140.1">
    <property type="nucleotide sequence ID" value="NZ_JXRA01000028.1"/>
</dbReference>
<dbReference type="Pfam" id="PF14028">
    <property type="entry name" value="Lant_dehydr_C"/>
    <property type="match status" value="1"/>
</dbReference>
<evidence type="ECO:0000313" key="2">
    <source>
        <dbReference type="EMBL" id="KIO77894.1"/>
    </source>
</evidence>
<organism evidence="2 3">
    <name type="scientific">Pedobacter lusitanus</name>
    <dbReference type="NCBI Taxonomy" id="1503925"/>
    <lineage>
        <taxon>Bacteria</taxon>
        <taxon>Pseudomonadati</taxon>
        <taxon>Bacteroidota</taxon>
        <taxon>Sphingobacteriia</taxon>
        <taxon>Sphingobacteriales</taxon>
        <taxon>Sphingobacteriaceae</taxon>
        <taxon>Pedobacter</taxon>
    </lineage>
</organism>
<gene>
    <name evidence="2" type="ORF">TH53_07150</name>
</gene>
<accession>A0A0D0FZF2</accession>
<feature type="domain" description="Thiopeptide-type bacteriocin biosynthesis" evidence="1">
    <location>
        <begin position="5"/>
        <end position="61"/>
    </location>
</feature>
<comment type="caution">
    <text evidence="2">The sequence shown here is derived from an EMBL/GenBank/DDBJ whole genome shotgun (WGS) entry which is preliminary data.</text>
</comment>
<sequence length="69" mass="8101">MYCRFQLTNVNLIGTCLNKVSSYMADLELNGVIWKSQIDSYRREMERYGENGIEYAESIFSCRQYCPAQ</sequence>